<dbReference type="SUPFAM" id="SSF53850">
    <property type="entry name" value="Periplasmic binding protein-like II"/>
    <property type="match status" value="1"/>
</dbReference>
<dbReference type="Gene3D" id="3.40.190.10">
    <property type="entry name" value="Periplasmic binding protein-like II"/>
    <property type="match status" value="1"/>
</dbReference>
<keyword evidence="2" id="KW-1185">Reference proteome</keyword>
<dbReference type="Proteomes" id="UP000008229">
    <property type="component" value="Chromosome"/>
</dbReference>
<gene>
    <name evidence="1" type="ordered locus">Cwoe_1041</name>
</gene>
<evidence type="ECO:0000313" key="1">
    <source>
        <dbReference type="EMBL" id="ADB49473.1"/>
    </source>
</evidence>
<sequence length="302" mass="32305">MSLEEILAPSAARPRPAAAVSDLAERLGWLDGAALEDRTRWFREGDNVTALHARSDGRPTRLVGLTWIDGYQGVLSLPGTGIAEPAQLAGRRLGLPRRDDGQPIDVQRAEASRGFHAATALACLFSDEFEYADVAVERARGDEEPYAAEAAALLHGEVDAIYVAGRAGRALADRIGAVEVVDLGAHLDPAVRVNATTPAALTVDERTLAREPDRVVTLLAALLRAGAWAETHEDAVRAAYGRRGIEQQLHIDLSTHKLAALGAQKDFLLTHGFLTADVDTAAWADPGPLAAARERVANESRR</sequence>
<dbReference type="EMBL" id="CP001854">
    <property type="protein sequence ID" value="ADB49473.1"/>
    <property type="molecule type" value="Genomic_DNA"/>
</dbReference>
<name>D3FCK0_CONWI</name>
<dbReference type="KEGG" id="cwo:Cwoe_1041"/>
<organism evidence="1 2">
    <name type="scientific">Conexibacter woesei (strain DSM 14684 / CCUG 47730 / CIP 108061 / JCM 11494 / NBRC 100937 / ID131577)</name>
    <dbReference type="NCBI Taxonomy" id="469383"/>
    <lineage>
        <taxon>Bacteria</taxon>
        <taxon>Bacillati</taxon>
        <taxon>Actinomycetota</taxon>
        <taxon>Thermoleophilia</taxon>
        <taxon>Solirubrobacterales</taxon>
        <taxon>Conexibacteraceae</taxon>
        <taxon>Conexibacter</taxon>
    </lineage>
</organism>
<protein>
    <submittedName>
        <fullName evidence="1">Desulfurizing enzyme</fullName>
    </submittedName>
</protein>
<dbReference type="STRING" id="469383.Cwoe_1041"/>
<proteinExistence type="predicted"/>
<reference evidence="1 2" key="1">
    <citation type="journal article" date="2010" name="Stand. Genomic Sci.">
        <title>Complete genome sequence of Conexibacter woesei type strain (ID131577).</title>
        <authorList>
            <person name="Pukall R."/>
            <person name="Lapidus A."/>
            <person name="Glavina Del Rio T."/>
            <person name="Copeland A."/>
            <person name="Tice H."/>
            <person name="Cheng J.-F."/>
            <person name="Lucas S."/>
            <person name="Chen F."/>
            <person name="Nolan M."/>
            <person name="Bruce D."/>
            <person name="Goodwin L."/>
            <person name="Pitluck S."/>
            <person name="Mavromatis K."/>
            <person name="Ivanova N."/>
            <person name="Ovchinnikova G."/>
            <person name="Pati A."/>
            <person name="Chen A."/>
            <person name="Palaniappan K."/>
            <person name="Land M."/>
            <person name="Hauser L."/>
            <person name="Chang Y.-J."/>
            <person name="Jeffries C.D."/>
            <person name="Chain P."/>
            <person name="Meincke L."/>
            <person name="Sims D."/>
            <person name="Brettin T."/>
            <person name="Detter J.C."/>
            <person name="Rohde M."/>
            <person name="Goeker M."/>
            <person name="Bristow J."/>
            <person name="Eisen J.A."/>
            <person name="Markowitz V."/>
            <person name="Kyrpides N.C."/>
            <person name="Klenk H.-P."/>
            <person name="Hugenholtz P."/>
        </authorList>
    </citation>
    <scope>NUCLEOTIDE SEQUENCE [LARGE SCALE GENOMIC DNA]</scope>
    <source>
        <strain evidence="2">DSM 14684 / CIP 108061 / JCM 11494 / NBRC 100937 / ID131577</strain>
    </source>
</reference>
<evidence type="ECO:0000313" key="2">
    <source>
        <dbReference type="Proteomes" id="UP000008229"/>
    </source>
</evidence>
<accession>D3FCK0</accession>
<dbReference type="AlphaFoldDB" id="D3FCK0"/>
<dbReference type="RefSeq" id="WP_012932525.1">
    <property type="nucleotide sequence ID" value="NC_013739.1"/>
</dbReference>
<dbReference type="OrthoDB" id="2634887at2"/>
<dbReference type="HOGENOM" id="CLU_806255_0_0_11"/>
<dbReference type="eggNOG" id="COG0715">
    <property type="taxonomic scope" value="Bacteria"/>
</dbReference>
<reference evidence="2" key="2">
    <citation type="submission" date="2010-01" db="EMBL/GenBank/DDBJ databases">
        <title>The complete genome of Conexibacter woesei DSM 14684.</title>
        <authorList>
            <consortium name="US DOE Joint Genome Institute (JGI-PGF)"/>
            <person name="Lucas S."/>
            <person name="Copeland A."/>
            <person name="Lapidus A."/>
            <person name="Glavina del Rio T."/>
            <person name="Dalin E."/>
            <person name="Tice H."/>
            <person name="Bruce D."/>
            <person name="Goodwin L."/>
            <person name="Pitluck S."/>
            <person name="Kyrpides N."/>
            <person name="Mavromatis K."/>
            <person name="Ivanova N."/>
            <person name="Mikhailova N."/>
            <person name="Chertkov O."/>
            <person name="Brettin T."/>
            <person name="Detter J.C."/>
            <person name="Han C."/>
            <person name="Larimer F."/>
            <person name="Land M."/>
            <person name="Hauser L."/>
            <person name="Markowitz V."/>
            <person name="Cheng J.-F."/>
            <person name="Hugenholtz P."/>
            <person name="Woyke T."/>
            <person name="Wu D."/>
            <person name="Pukall R."/>
            <person name="Steenblock K."/>
            <person name="Schneider S."/>
            <person name="Klenk H.-P."/>
            <person name="Eisen J.A."/>
        </authorList>
    </citation>
    <scope>NUCLEOTIDE SEQUENCE [LARGE SCALE GENOMIC DNA]</scope>
    <source>
        <strain evidence="2">DSM 14684 / CIP 108061 / JCM 11494 / NBRC 100937 / ID131577</strain>
    </source>
</reference>
<dbReference type="Gene3D" id="3.40.190.270">
    <property type="match status" value="1"/>
</dbReference>